<comment type="caution">
    <text evidence="3">The sequence shown here is derived from an EMBL/GenBank/DDBJ whole genome shotgun (WGS) entry which is preliminary data.</text>
</comment>
<dbReference type="GO" id="GO:0006351">
    <property type="term" value="P:DNA-templated transcription"/>
    <property type="evidence" value="ECO:0007669"/>
    <property type="project" value="InterPro"/>
</dbReference>
<gene>
    <name evidence="3" type="ORF">ENV60_00035</name>
</gene>
<dbReference type="GO" id="GO:0003899">
    <property type="term" value="F:DNA-directed RNA polymerase activity"/>
    <property type="evidence" value="ECO:0007669"/>
    <property type="project" value="InterPro"/>
</dbReference>
<evidence type="ECO:0000256" key="1">
    <source>
        <dbReference type="ARBA" id="ARBA00022478"/>
    </source>
</evidence>
<dbReference type="InterPro" id="IPR036161">
    <property type="entry name" value="RPB6/omega-like_sf"/>
</dbReference>
<evidence type="ECO:0000313" key="3">
    <source>
        <dbReference type="EMBL" id="HGV96677.1"/>
    </source>
</evidence>
<reference evidence="3" key="1">
    <citation type="journal article" date="2020" name="mSystems">
        <title>Genome- and Community-Level Interaction Insights into Carbon Utilization and Element Cycling Functions of Hydrothermarchaeota in Hydrothermal Sediment.</title>
        <authorList>
            <person name="Zhou Z."/>
            <person name="Liu Y."/>
            <person name="Xu W."/>
            <person name="Pan J."/>
            <person name="Luo Z.H."/>
            <person name="Li M."/>
        </authorList>
    </citation>
    <scope>NUCLEOTIDE SEQUENCE [LARGE SCALE GENOMIC DNA]</scope>
    <source>
        <strain evidence="3">SpSt-774</strain>
    </source>
</reference>
<organism evidence="3">
    <name type="scientific">candidate division WOR-3 bacterium</name>
    <dbReference type="NCBI Taxonomy" id="2052148"/>
    <lineage>
        <taxon>Bacteria</taxon>
        <taxon>Bacteria division WOR-3</taxon>
    </lineage>
</organism>
<dbReference type="GO" id="GO:0000428">
    <property type="term" value="C:DNA-directed RNA polymerase complex"/>
    <property type="evidence" value="ECO:0007669"/>
    <property type="project" value="UniProtKB-KW"/>
</dbReference>
<evidence type="ECO:0000256" key="2">
    <source>
        <dbReference type="ARBA" id="ARBA00023163"/>
    </source>
</evidence>
<keyword evidence="2" id="KW-0804">Transcription</keyword>
<protein>
    <recommendedName>
        <fullName evidence="4">DNA-directed RNA polymerase</fullName>
    </recommendedName>
</protein>
<dbReference type="GO" id="GO:0003677">
    <property type="term" value="F:DNA binding"/>
    <property type="evidence" value="ECO:0007669"/>
    <property type="project" value="InterPro"/>
</dbReference>
<dbReference type="SUPFAM" id="SSF63562">
    <property type="entry name" value="RPB6/omega subunit-like"/>
    <property type="match status" value="1"/>
</dbReference>
<dbReference type="EMBL" id="DTGZ01000001">
    <property type="protein sequence ID" value="HGV96677.1"/>
    <property type="molecule type" value="Genomic_DNA"/>
</dbReference>
<proteinExistence type="predicted"/>
<sequence>MYFPIEKIWEHYKNKYKAINIGALYARKLKDEQTQGLSEKNTNPIKESLIKLAMGKIRAK</sequence>
<name>A0A7C4XJH6_UNCW3</name>
<evidence type="ECO:0008006" key="4">
    <source>
        <dbReference type="Google" id="ProtNLM"/>
    </source>
</evidence>
<dbReference type="AlphaFoldDB" id="A0A7C4XJH6"/>
<keyword evidence="1" id="KW-0240">DNA-directed RNA polymerase</keyword>
<accession>A0A7C4XJH6</accession>